<name>A0A0N4U2Y8_DRAME</name>
<keyword evidence="1" id="KW-0472">Membrane</keyword>
<feature type="transmembrane region" description="Helical" evidence="1">
    <location>
        <begin position="196"/>
        <end position="216"/>
    </location>
</feature>
<reference evidence="5" key="1">
    <citation type="submission" date="2017-02" db="UniProtKB">
        <authorList>
            <consortium name="WormBaseParasite"/>
        </authorList>
    </citation>
    <scope>IDENTIFICATION</scope>
</reference>
<evidence type="ECO:0000313" key="4">
    <source>
        <dbReference type="Proteomes" id="UP000274756"/>
    </source>
</evidence>
<feature type="transmembrane region" description="Helical" evidence="1">
    <location>
        <begin position="269"/>
        <end position="292"/>
    </location>
</feature>
<dbReference type="Proteomes" id="UP000274756">
    <property type="component" value="Unassembled WGS sequence"/>
</dbReference>
<feature type="transmembrane region" description="Helical" evidence="1">
    <location>
        <begin position="169"/>
        <end position="190"/>
    </location>
</feature>
<reference evidence="2 4" key="2">
    <citation type="submission" date="2018-11" db="EMBL/GenBank/DDBJ databases">
        <authorList>
            <consortium name="Pathogen Informatics"/>
        </authorList>
    </citation>
    <scope>NUCLEOTIDE SEQUENCE [LARGE SCALE GENOMIC DNA]</scope>
</reference>
<dbReference type="OrthoDB" id="5855077at2759"/>
<evidence type="ECO:0000313" key="3">
    <source>
        <dbReference type="Proteomes" id="UP000038040"/>
    </source>
</evidence>
<dbReference type="EMBL" id="UYYG01001152">
    <property type="protein sequence ID" value="VDN55456.1"/>
    <property type="molecule type" value="Genomic_DNA"/>
</dbReference>
<keyword evidence="1" id="KW-1133">Transmembrane helix</keyword>
<dbReference type="Proteomes" id="UP000038040">
    <property type="component" value="Unplaced"/>
</dbReference>
<keyword evidence="4" id="KW-1185">Reference proteome</keyword>
<feature type="transmembrane region" description="Helical" evidence="1">
    <location>
        <begin position="20"/>
        <end position="43"/>
    </location>
</feature>
<dbReference type="AlphaFoldDB" id="A0A0N4U2Y8"/>
<accession>A0A0N4U2Y8</accession>
<dbReference type="WBParaSite" id="DME_0000106901-mRNA-1">
    <property type="protein sequence ID" value="DME_0000106901-mRNA-1"/>
    <property type="gene ID" value="DME_0000106901"/>
</dbReference>
<sequence length="364" mass="40453">MIVNKSFDFLNSVHLFSVAVYLFLMVSYAIVLLIFLTTLVAEITELSSKIICPFFGVFVVFTVIFGGYTAVSAITFILQFTIVIGGFGLFFYQSAGKLLFIPDFMSNDKDFSIFDSILTSSIGFLNGLHFASASPLLYQICLFTSGALITTSSLGILNFDIRFLENISLIFFGLSTMASPITAIFLTGYLLPHSGWRATVIGILNGYIAIFMVLFLKFSSILNISLGTACVNSTSDLNDVLQLSENFSVITSLISEGSILQTNTSLLEIFPLSSLPIFAFMITILSIIISSLCLNETNPLALDWNLVIYSSFPSLCFNRRINANSRQRQRQAFVESESFRYAQQTPYPETNHFPKENSFLKTEK</sequence>
<feature type="transmembrane region" description="Helical" evidence="1">
    <location>
        <begin position="137"/>
        <end position="157"/>
    </location>
</feature>
<evidence type="ECO:0000313" key="2">
    <source>
        <dbReference type="EMBL" id="VDN55456.1"/>
    </source>
</evidence>
<feature type="transmembrane region" description="Helical" evidence="1">
    <location>
        <begin position="50"/>
        <end position="68"/>
    </location>
</feature>
<evidence type="ECO:0000256" key="1">
    <source>
        <dbReference type="SAM" id="Phobius"/>
    </source>
</evidence>
<evidence type="ECO:0000313" key="5">
    <source>
        <dbReference type="WBParaSite" id="DME_0000106901-mRNA-1"/>
    </source>
</evidence>
<keyword evidence="1" id="KW-0812">Transmembrane</keyword>
<gene>
    <name evidence="2" type="ORF">DME_LOCUS5429</name>
</gene>
<organism evidence="3 5">
    <name type="scientific">Dracunculus medinensis</name>
    <name type="common">Guinea worm</name>
    <dbReference type="NCBI Taxonomy" id="318479"/>
    <lineage>
        <taxon>Eukaryota</taxon>
        <taxon>Metazoa</taxon>
        <taxon>Ecdysozoa</taxon>
        <taxon>Nematoda</taxon>
        <taxon>Chromadorea</taxon>
        <taxon>Rhabditida</taxon>
        <taxon>Spirurina</taxon>
        <taxon>Dracunculoidea</taxon>
        <taxon>Dracunculidae</taxon>
        <taxon>Dracunculus</taxon>
    </lineage>
</organism>
<feature type="transmembrane region" description="Helical" evidence="1">
    <location>
        <begin position="304"/>
        <end position="321"/>
    </location>
</feature>
<protein>
    <submittedName>
        <fullName evidence="5">7TM_GPCR_Srx domain-containing protein</fullName>
    </submittedName>
</protein>
<proteinExistence type="predicted"/>
<feature type="transmembrane region" description="Helical" evidence="1">
    <location>
        <begin position="74"/>
        <end position="92"/>
    </location>
</feature>